<reference evidence="8 9" key="1">
    <citation type="submission" date="2014-04" db="EMBL/GenBank/DDBJ databases">
        <authorList>
            <consortium name="DOE Joint Genome Institute"/>
            <person name="Kuo A."/>
            <person name="Kohler A."/>
            <person name="Jargeat P."/>
            <person name="Nagy L.G."/>
            <person name="Floudas D."/>
            <person name="Copeland A."/>
            <person name="Barry K.W."/>
            <person name="Cichocki N."/>
            <person name="Veneault-Fourrey C."/>
            <person name="LaButti K."/>
            <person name="Lindquist E.A."/>
            <person name="Lipzen A."/>
            <person name="Lundell T."/>
            <person name="Morin E."/>
            <person name="Murat C."/>
            <person name="Sun H."/>
            <person name="Tunlid A."/>
            <person name="Henrissat B."/>
            <person name="Grigoriev I.V."/>
            <person name="Hibbett D.S."/>
            <person name="Martin F."/>
            <person name="Nordberg H.P."/>
            <person name="Cantor M.N."/>
            <person name="Hua S.X."/>
        </authorList>
    </citation>
    <scope>NUCLEOTIDE SEQUENCE [LARGE SCALE GENOMIC DNA]</scope>
    <source>
        <strain evidence="8 9">Ve08.2h10</strain>
    </source>
</reference>
<dbReference type="Gene3D" id="2.130.10.10">
    <property type="entry name" value="YVTN repeat-like/Quinoprotein amine dehydrogenase"/>
    <property type="match status" value="1"/>
</dbReference>
<evidence type="ECO:0000256" key="1">
    <source>
        <dbReference type="ARBA" id="ARBA00005156"/>
    </source>
</evidence>
<dbReference type="EC" id="3.1.1.97" evidence="6"/>
<dbReference type="SMART" id="SM00320">
    <property type="entry name" value="WD40"/>
    <property type="match status" value="3"/>
</dbReference>
<evidence type="ECO:0000256" key="2">
    <source>
        <dbReference type="ARBA" id="ARBA00022574"/>
    </source>
</evidence>
<dbReference type="AlphaFoldDB" id="A0A0D0E4R4"/>
<dbReference type="GO" id="GO:0017183">
    <property type="term" value="P:protein histidyl modification to diphthamide"/>
    <property type="evidence" value="ECO:0007669"/>
    <property type="project" value="TreeGrafter"/>
</dbReference>
<evidence type="ECO:0000313" key="8">
    <source>
        <dbReference type="EMBL" id="KIK92315.1"/>
    </source>
</evidence>
<evidence type="ECO:0000313" key="9">
    <source>
        <dbReference type="Proteomes" id="UP000054538"/>
    </source>
</evidence>
<name>A0A0D0E4R4_9AGAM</name>
<comment type="pathway">
    <text evidence="1">Protein modification; peptidyl-diphthamide biosynthesis.</text>
</comment>
<accession>A0A0D0E4R4</accession>
<evidence type="ECO:0000256" key="4">
    <source>
        <dbReference type="ARBA" id="ARBA00022801"/>
    </source>
</evidence>
<keyword evidence="4" id="KW-0378">Hydrolase</keyword>
<evidence type="ECO:0000256" key="3">
    <source>
        <dbReference type="ARBA" id="ARBA00022737"/>
    </source>
</evidence>
<reference evidence="9" key="2">
    <citation type="submission" date="2015-01" db="EMBL/GenBank/DDBJ databases">
        <title>Evolutionary Origins and Diversification of the Mycorrhizal Mutualists.</title>
        <authorList>
            <consortium name="DOE Joint Genome Institute"/>
            <consortium name="Mycorrhizal Genomics Consortium"/>
            <person name="Kohler A."/>
            <person name="Kuo A."/>
            <person name="Nagy L.G."/>
            <person name="Floudas D."/>
            <person name="Copeland A."/>
            <person name="Barry K.W."/>
            <person name="Cichocki N."/>
            <person name="Veneault-Fourrey C."/>
            <person name="LaButti K."/>
            <person name="Lindquist E.A."/>
            <person name="Lipzen A."/>
            <person name="Lundell T."/>
            <person name="Morin E."/>
            <person name="Murat C."/>
            <person name="Riley R."/>
            <person name="Ohm R."/>
            <person name="Sun H."/>
            <person name="Tunlid A."/>
            <person name="Henrissat B."/>
            <person name="Grigoriev I.V."/>
            <person name="Hibbett D.S."/>
            <person name="Martin F."/>
        </authorList>
    </citation>
    <scope>NUCLEOTIDE SEQUENCE [LARGE SCALE GENOMIC DNA]</scope>
    <source>
        <strain evidence="9">Ve08.2h10</strain>
    </source>
</reference>
<protein>
    <recommendedName>
        <fullName evidence="6">methylated diphthine methylhydrolase</fullName>
        <ecNumber evidence="6">3.1.1.97</ecNumber>
    </recommendedName>
</protein>
<dbReference type="GO" id="GO:0061685">
    <property type="term" value="F:diphthine methylesterase activity"/>
    <property type="evidence" value="ECO:0007669"/>
    <property type="project" value="UniProtKB-EC"/>
</dbReference>
<keyword evidence="3" id="KW-0677">Repeat</keyword>
<dbReference type="InterPro" id="IPR052415">
    <property type="entry name" value="Diphthine_MTase"/>
</dbReference>
<dbReference type="Proteomes" id="UP000054538">
    <property type="component" value="Unassembled WGS sequence"/>
</dbReference>
<dbReference type="FunCoup" id="A0A0D0E4R4">
    <property type="interactions" value="911"/>
</dbReference>
<organism evidence="8 9">
    <name type="scientific">Paxillus rubicundulus Ve08.2h10</name>
    <dbReference type="NCBI Taxonomy" id="930991"/>
    <lineage>
        <taxon>Eukaryota</taxon>
        <taxon>Fungi</taxon>
        <taxon>Dikarya</taxon>
        <taxon>Basidiomycota</taxon>
        <taxon>Agaricomycotina</taxon>
        <taxon>Agaricomycetes</taxon>
        <taxon>Agaricomycetidae</taxon>
        <taxon>Boletales</taxon>
        <taxon>Paxilineae</taxon>
        <taxon>Paxillaceae</taxon>
        <taxon>Paxillus</taxon>
    </lineage>
</organism>
<dbReference type="HOGENOM" id="CLU_036100_2_0_1"/>
<dbReference type="OrthoDB" id="1930760at2759"/>
<evidence type="ECO:0000256" key="5">
    <source>
        <dbReference type="ARBA" id="ARBA00038092"/>
    </source>
</evidence>
<dbReference type="InterPro" id="IPR036322">
    <property type="entry name" value="WD40_repeat_dom_sf"/>
</dbReference>
<keyword evidence="9" id="KW-1185">Reference proteome</keyword>
<evidence type="ECO:0000256" key="6">
    <source>
        <dbReference type="ARBA" id="ARBA00039131"/>
    </source>
</evidence>
<dbReference type="InterPro" id="IPR001680">
    <property type="entry name" value="WD40_rpt"/>
</dbReference>
<comment type="catalytic activity">
    <reaction evidence="7">
        <text>diphthine methyl ester-[translation elongation factor 2] + H2O = diphthine-[translation elongation factor 2] + methanol + H(+)</text>
        <dbReference type="Rhea" id="RHEA:42656"/>
        <dbReference type="Rhea" id="RHEA-COMP:10172"/>
        <dbReference type="Rhea" id="RHEA-COMP:10173"/>
        <dbReference type="ChEBI" id="CHEBI:15377"/>
        <dbReference type="ChEBI" id="CHEBI:15378"/>
        <dbReference type="ChEBI" id="CHEBI:17790"/>
        <dbReference type="ChEBI" id="CHEBI:79005"/>
        <dbReference type="ChEBI" id="CHEBI:82696"/>
        <dbReference type="EC" id="3.1.1.97"/>
    </reaction>
</comment>
<dbReference type="PANTHER" id="PTHR46042:SF1">
    <property type="entry name" value="DIPHTHINE METHYLTRANSFERASE"/>
    <property type="match status" value="1"/>
</dbReference>
<dbReference type="GO" id="GO:0005737">
    <property type="term" value="C:cytoplasm"/>
    <property type="evidence" value="ECO:0007669"/>
    <property type="project" value="TreeGrafter"/>
</dbReference>
<keyword evidence="2" id="KW-0853">WD repeat</keyword>
<evidence type="ECO:0000256" key="7">
    <source>
        <dbReference type="ARBA" id="ARBA00047551"/>
    </source>
</evidence>
<sequence length="354" mass="39554">MSPSKIRVVNTIWPADSIEFCPHPSFQDIVVCGTYNLESSPVTTNEHTYDAQLASKSKQVRRGKCLVYQVSTDKNTPLSPSCSAVLGIADSEGNISLHEWKPPQRRLDLLQKISCAPDDVLCLSLDWSNRRYPTSSLGSLIVSLSDGSLSLLRPCSQGELAISDKWHAHDHEPWIAAWDYWDTSVLYSGGDDLKMKGWDERRGFGQPTFVNKRFEAGVTTIQSHPHIEHLIAVGSYDNKVRLFDTRKPLKSLMDVDVGGGAWRVKWHPLAERKHDLLVACMHDGFKIIRFGSGAASDEQSLFADGASYEIAKRFDEHESLAYGVDWSFKQHTSGNETLIASCSFYDCALNLWCG</sequence>
<dbReference type="InParanoid" id="A0A0D0E4R4"/>
<dbReference type="PANTHER" id="PTHR46042">
    <property type="entry name" value="DIPHTHINE METHYLTRANSFERASE"/>
    <property type="match status" value="1"/>
</dbReference>
<comment type="similarity">
    <text evidence="5">Belongs to the DPH7 family.</text>
</comment>
<dbReference type="EMBL" id="KN825291">
    <property type="protein sequence ID" value="KIK92315.1"/>
    <property type="molecule type" value="Genomic_DNA"/>
</dbReference>
<dbReference type="STRING" id="930991.A0A0D0E4R4"/>
<gene>
    <name evidence="8" type="ORF">PAXRUDRAFT_147591</name>
</gene>
<dbReference type="SUPFAM" id="SSF50978">
    <property type="entry name" value="WD40 repeat-like"/>
    <property type="match status" value="1"/>
</dbReference>
<dbReference type="InterPro" id="IPR015943">
    <property type="entry name" value="WD40/YVTN_repeat-like_dom_sf"/>
</dbReference>
<proteinExistence type="inferred from homology"/>